<evidence type="ECO:0000313" key="2">
    <source>
        <dbReference type="EMBL" id="WIF96887.1"/>
    </source>
</evidence>
<organism evidence="2 3">
    <name type="scientific">Pontibacillus chungwhensis</name>
    <dbReference type="NCBI Taxonomy" id="265426"/>
    <lineage>
        <taxon>Bacteria</taxon>
        <taxon>Bacillati</taxon>
        <taxon>Bacillota</taxon>
        <taxon>Bacilli</taxon>
        <taxon>Bacillales</taxon>
        <taxon>Bacillaceae</taxon>
        <taxon>Pontibacillus</taxon>
    </lineage>
</organism>
<protein>
    <submittedName>
        <fullName evidence="2">Nuclease-related domain-containing protein</fullName>
    </submittedName>
</protein>
<keyword evidence="3" id="KW-1185">Reference proteome</keyword>
<reference evidence="2 3" key="1">
    <citation type="submission" date="2023-05" db="EMBL/GenBank/DDBJ databases">
        <title>Comparative genomics reveals the evidence of polycyclic aromatic hydrocarbons degradation in moderately halophilic genus Pontibacillus.</title>
        <authorList>
            <person name="Yang H."/>
            <person name="Qian Z."/>
        </authorList>
    </citation>
    <scope>NUCLEOTIDE SEQUENCE [LARGE SCALE GENOMIC DNA]</scope>
    <source>
        <strain evidence="3">HN14</strain>
    </source>
</reference>
<proteinExistence type="predicted"/>
<evidence type="ECO:0000259" key="1">
    <source>
        <dbReference type="PROSITE" id="PS50965"/>
    </source>
</evidence>
<dbReference type="InterPro" id="IPR011528">
    <property type="entry name" value="NERD"/>
</dbReference>
<dbReference type="EMBL" id="CP126446">
    <property type="protein sequence ID" value="WIF96887.1"/>
    <property type="molecule type" value="Genomic_DNA"/>
</dbReference>
<name>A0ABY8UT90_9BACI</name>
<dbReference type="PROSITE" id="PS50965">
    <property type="entry name" value="NERD"/>
    <property type="match status" value="1"/>
</dbReference>
<gene>
    <name evidence="2" type="ORF">QNI29_14170</name>
</gene>
<feature type="domain" description="NERD" evidence="1">
    <location>
        <begin position="41"/>
        <end position="157"/>
    </location>
</feature>
<dbReference type="Pfam" id="PF08378">
    <property type="entry name" value="NERD"/>
    <property type="match status" value="1"/>
</dbReference>
<accession>A0ABY8UT90</accession>
<dbReference type="RefSeq" id="WP_231417149.1">
    <property type="nucleotide sequence ID" value="NZ_CP126446.1"/>
</dbReference>
<evidence type="ECO:0000313" key="3">
    <source>
        <dbReference type="Proteomes" id="UP001236652"/>
    </source>
</evidence>
<sequence>MIVKKRTIPFILRQEEVLEKRLPYRHPKKSAVMKSISKRRAGYWGEQELDYPLSYLDDRQYHIFHDLRIVDGDKVFQIDTLLVTNRVAIILEVKNISGIIQFDPTFSQLIRKGETREERLPNPLVQVGRQRRHLSKWFSSHHIALPIKYCVVFTHPSAVIKSSELNPHQHAITQVENLFDHIVNLESQFNTPTTLPGNMNQMILDAHTPLSPTNILDKYSISYDELQKGVECPKCKSFHMNWLRKRWRCSTCHYYSRDSHKQAIVDYFLLGFPYMNNAIFRDFVRRDDSRAASYFLSKMDFQTSGHKRSLRYHSPHL</sequence>
<dbReference type="Proteomes" id="UP001236652">
    <property type="component" value="Chromosome"/>
</dbReference>